<dbReference type="AlphaFoldDB" id="A0A2J7RLG0"/>
<dbReference type="Proteomes" id="UP000235965">
    <property type="component" value="Unassembled WGS sequence"/>
</dbReference>
<protein>
    <recommendedName>
        <fullName evidence="3">Reverse transcriptase domain-containing protein</fullName>
    </recommendedName>
</protein>
<evidence type="ECO:0008006" key="3">
    <source>
        <dbReference type="Google" id="ProtNLM"/>
    </source>
</evidence>
<dbReference type="InParanoid" id="A0A2J7RLG0"/>
<organism evidence="1 2">
    <name type="scientific">Cryptotermes secundus</name>
    <dbReference type="NCBI Taxonomy" id="105785"/>
    <lineage>
        <taxon>Eukaryota</taxon>
        <taxon>Metazoa</taxon>
        <taxon>Ecdysozoa</taxon>
        <taxon>Arthropoda</taxon>
        <taxon>Hexapoda</taxon>
        <taxon>Insecta</taxon>
        <taxon>Pterygota</taxon>
        <taxon>Neoptera</taxon>
        <taxon>Polyneoptera</taxon>
        <taxon>Dictyoptera</taxon>
        <taxon>Blattodea</taxon>
        <taxon>Blattoidea</taxon>
        <taxon>Termitoidae</taxon>
        <taxon>Kalotermitidae</taxon>
        <taxon>Cryptotermitinae</taxon>
        <taxon>Cryptotermes</taxon>
    </lineage>
</organism>
<evidence type="ECO:0000313" key="2">
    <source>
        <dbReference type="Proteomes" id="UP000235965"/>
    </source>
</evidence>
<dbReference type="EMBL" id="NEVH01002687">
    <property type="protein sequence ID" value="PNF41670.1"/>
    <property type="molecule type" value="Genomic_DNA"/>
</dbReference>
<name>A0A2J7RLG0_9NEOP</name>
<comment type="caution">
    <text evidence="1">The sequence shown here is derived from an EMBL/GenBank/DDBJ whole genome shotgun (WGS) entry which is preliminary data.</text>
</comment>
<gene>
    <name evidence="1" type="ORF">B7P43_G06970</name>
</gene>
<keyword evidence="2" id="KW-1185">Reference proteome</keyword>
<dbReference type="PANTHER" id="PTHR47510:SF3">
    <property type="entry name" value="ENDO_EXONUCLEASE_PHOSPHATASE DOMAIN-CONTAINING PROTEIN"/>
    <property type="match status" value="1"/>
</dbReference>
<dbReference type="PANTHER" id="PTHR47510">
    <property type="entry name" value="REVERSE TRANSCRIPTASE DOMAIN-CONTAINING PROTEIN"/>
    <property type="match status" value="1"/>
</dbReference>
<evidence type="ECO:0000313" key="1">
    <source>
        <dbReference type="EMBL" id="PNF41671.1"/>
    </source>
</evidence>
<dbReference type="EMBL" id="NEVH01002687">
    <property type="protein sequence ID" value="PNF41671.1"/>
    <property type="molecule type" value="Genomic_DNA"/>
</dbReference>
<proteinExistence type="predicted"/>
<accession>A0A2J7RLG0</accession>
<dbReference type="OrthoDB" id="6774216at2759"/>
<sequence>MITNKIFYPSVTNVMEMWFSDHFAVVMDVTVNLPSTSNIIIKRVFSRNSIDMFNCHLASESWNEVYSQSDVNRAYSYFLSKFTMYFNRFFPLKEVSRKKGNKVCWITKGIKVSRQKLQLLRLLKRKLILSASALNYIKKYQSTYKKILFAARKRANDRIIANSSNSTKALWNIIKIETGKGCISNPTIAIEIGSVLVTNPQLLSYHFNDHFVEIVDRMCTHTKDIRQVCVPANKMFVAPITEEEVLNVTGKLKNKYSSGFDEILVSLIKHCIQFINKLLTFIFNLSLNTGTFPNLMKIAKVRPILKKGRIQDITNYN</sequence>
<reference evidence="1 2" key="1">
    <citation type="submission" date="2017-12" db="EMBL/GenBank/DDBJ databases">
        <title>Hemimetabolous genomes reveal molecular basis of termite eusociality.</title>
        <authorList>
            <person name="Harrison M.C."/>
            <person name="Jongepier E."/>
            <person name="Robertson H.M."/>
            <person name="Arning N."/>
            <person name="Bitard-Feildel T."/>
            <person name="Chao H."/>
            <person name="Childers C.P."/>
            <person name="Dinh H."/>
            <person name="Doddapaneni H."/>
            <person name="Dugan S."/>
            <person name="Gowin J."/>
            <person name="Greiner C."/>
            <person name="Han Y."/>
            <person name="Hu H."/>
            <person name="Hughes D.S.T."/>
            <person name="Huylmans A.-K."/>
            <person name="Kemena C."/>
            <person name="Kremer L.P.M."/>
            <person name="Lee S.L."/>
            <person name="Lopez-Ezquerra A."/>
            <person name="Mallet L."/>
            <person name="Monroy-Kuhn J.M."/>
            <person name="Moser A."/>
            <person name="Murali S.C."/>
            <person name="Muzny D.M."/>
            <person name="Otani S."/>
            <person name="Piulachs M.-D."/>
            <person name="Poelchau M."/>
            <person name="Qu J."/>
            <person name="Schaub F."/>
            <person name="Wada-Katsumata A."/>
            <person name="Worley K.C."/>
            <person name="Xie Q."/>
            <person name="Ylla G."/>
            <person name="Poulsen M."/>
            <person name="Gibbs R.A."/>
            <person name="Schal C."/>
            <person name="Richards S."/>
            <person name="Belles X."/>
            <person name="Korb J."/>
            <person name="Bornberg-Bauer E."/>
        </authorList>
    </citation>
    <scope>NUCLEOTIDE SEQUENCE [LARGE SCALE GENOMIC DNA]</scope>
    <source>
        <tissue evidence="1">Whole body</tissue>
    </source>
</reference>